<dbReference type="SUPFAM" id="SSF55729">
    <property type="entry name" value="Acyl-CoA N-acyltransferases (Nat)"/>
    <property type="match status" value="1"/>
</dbReference>
<dbReference type="InterPro" id="IPR000182">
    <property type="entry name" value="GNAT_dom"/>
</dbReference>
<feature type="domain" description="N-acetyltransferase" evidence="1">
    <location>
        <begin position="10"/>
        <end position="163"/>
    </location>
</feature>
<organism evidence="2 3">
    <name type="scientific">Deminuibacter soli</name>
    <dbReference type="NCBI Taxonomy" id="2291815"/>
    <lineage>
        <taxon>Bacteria</taxon>
        <taxon>Pseudomonadati</taxon>
        <taxon>Bacteroidota</taxon>
        <taxon>Chitinophagia</taxon>
        <taxon>Chitinophagales</taxon>
        <taxon>Chitinophagaceae</taxon>
        <taxon>Deminuibacter</taxon>
    </lineage>
</organism>
<dbReference type="RefSeq" id="WP_116846703.1">
    <property type="nucleotide sequence ID" value="NZ_QTJU01000002.1"/>
</dbReference>
<sequence>MQTPITTGRLSIERLSVSDSAFMVELLNSKGWLAFIGERHVHSKEDAEAYINKINGTPNFTYLVVKLKENRLPIGIISLIQRDYLPHIDLGFALLPGFMGAGYAYEGAHAVMEHMLQNVEKLLAIALPQNTSSIQLLQKLGFAYEEAVTVNNEVLHVYAIHRK</sequence>
<dbReference type="InterPro" id="IPR016181">
    <property type="entry name" value="Acyl_CoA_acyltransferase"/>
</dbReference>
<dbReference type="Pfam" id="PF13302">
    <property type="entry name" value="Acetyltransf_3"/>
    <property type="match status" value="1"/>
</dbReference>
<keyword evidence="2" id="KW-0808">Transferase</keyword>
<gene>
    <name evidence="2" type="ORF">DXN05_07980</name>
</gene>
<dbReference type="Gene3D" id="3.40.630.30">
    <property type="match status" value="1"/>
</dbReference>
<dbReference type="AlphaFoldDB" id="A0A3E1NLJ5"/>
<dbReference type="OrthoDB" id="9798081at2"/>
<comment type="caution">
    <text evidence="2">The sequence shown here is derived from an EMBL/GenBank/DDBJ whole genome shotgun (WGS) entry which is preliminary data.</text>
</comment>
<dbReference type="Proteomes" id="UP000261284">
    <property type="component" value="Unassembled WGS sequence"/>
</dbReference>
<evidence type="ECO:0000313" key="3">
    <source>
        <dbReference type="Proteomes" id="UP000261284"/>
    </source>
</evidence>
<dbReference type="PANTHER" id="PTHR43792:SF1">
    <property type="entry name" value="N-ACETYLTRANSFERASE DOMAIN-CONTAINING PROTEIN"/>
    <property type="match status" value="1"/>
</dbReference>
<dbReference type="PROSITE" id="PS51186">
    <property type="entry name" value="GNAT"/>
    <property type="match status" value="1"/>
</dbReference>
<accession>A0A3E1NLJ5</accession>
<dbReference type="InterPro" id="IPR051531">
    <property type="entry name" value="N-acetyltransferase"/>
</dbReference>
<dbReference type="GO" id="GO:0016747">
    <property type="term" value="F:acyltransferase activity, transferring groups other than amino-acyl groups"/>
    <property type="evidence" value="ECO:0007669"/>
    <property type="project" value="InterPro"/>
</dbReference>
<evidence type="ECO:0000259" key="1">
    <source>
        <dbReference type="PROSITE" id="PS51186"/>
    </source>
</evidence>
<dbReference type="PANTHER" id="PTHR43792">
    <property type="entry name" value="GNAT FAMILY, PUTATIVE (AFU_ORTHOLOGUE AFUA_3G00765)-RELATED-RELATED"/>
    <property type="match status" value="1"/>
</dbReference>
<keyword evidence="3" id="KW-1185">Reference proteome</keyword>
<dbReference type="EMBL" id="QTJU01000002">
    <property type="protein sequence ID" value="RFM28714.1"/>
    <property type="molecule type" value="Genomic_DNA"/>
</dbReference>
<protein>
    <submittedName>
        <fullName evidence="2">N-acetyltransferase</fullName>
    </submittedName>
</protein>
<proteinExistence type="predicted"/>
<reference evidence="2 3" key="1">
    <citation type="submission" date="2018-08" db="EMBL/GenBank/DDBJ databases">
        <title>Chitinophagaceae sp. K23C18032701, a novel bacterium isolated from forest soil.</title>
        <authorList>
            <person name="Wang C."/>
        </authorList>
    </citation>
    <scope>NUCLEOTIDE SEQUENCE [LARGE SCALE GENOMIC DNA]</scope>
    <source>
        <strain evidence="2 3">K23C18032701</strain>
    </source>
</reference>
<name>A0A3E1NLJ5_9BACT</name>
<evidence type="ECO:0000313" key="2">
    <source>
        <dbReference type="EMBL" id="RFM28714.1"/>
    </source>
</evidence>